<feature type="region of interest" description="Disordered" evidence="1">
    <location>
        <begin position="151"/>
        <end position="230"/>
    </location>
</feature>
<feature type="compositionally biased region" description="Basic and acidic residues" evidence="1">
    <location>
        <begin position="346"/>
        <end position="362"/>
    </location>
</feature>
<gene>
    <name evidence="2" type="ORF">PBIL07802_LOCUS32274</name>
</gene>
<evidence type="ECO:0000313" key="2">
    <source>
        <dbReference type="EMBL" id="CAE0269921.1"/>
    </source>
</evidence>
<protein>
    <submittedName>
        <fullName evidence="2">Uncharacterized protein</fullName>
    </submittedName>
</protein>
<feature type="compositionally biased region" description="Basic residues" evidence="1">
    <location>
        <begin position="35"/>
        <end position="45"/>
    </location>
</feature>
<feature type="compositionally biased region" description="Basic and acidic residues" evidence="1">
    <location>
        <begin position="320"/>
        <end position="337"/>
    </location>
</feature>
<sequence>MDSAGELGSSGGDWDEPSPRRGETGTVGSRGGGGRLKKPKVRKPKKVDEKWGRSGEPLLLVSDALNTLAVDEEEETRKSVERAMAERRGKKDVVDVRQALPLPSTFFLEETTPPPVNDSISSLCVLPILRQSESPMLLSWNSNAGVEASTQALPVPAPPPPTSDAEVMTDKVAGEEEWRRSNGRSRRDSATNVEIPPPSPPPAVVEARPPRRGSATMSTQAGVESAEKQVHVGQEMRVSASQTISKQVHDMSMNTEGDVEAKTSEKMVDIRDVLRHGFKFDRLQNRGEVNPHLYLGVCDYVDDFSDMIDEYKAKAMQKQQKQDNEKKEKEEGRREVDAYIQAQLRAKREEGGRGEGEKGGEKDETEEGEEESKTKRGGDGEEVEDEEEERPHSMLPIPQRYDGDVEEEGGGRSSPTELSERKPVVRADQRYREFGADEIKQRMFRMRQKLDEVETFSNEVASEFARVNQVMEEVELKRKLRQKKIQQYVDAHQNE</sequence>
<dbReference type="AlphaFoldDB" id="A0A7S3GL77"/>
<name>A0A7S3GL77_9EUKA</name>
<reference evidence="2" key="1">
    <citation type="submission" date="2021-01" db="EMBL/GenBank/DDBJ databases">
        <authorList>
            <person name="Corre E."/>
            <person name="Pelletier E."/>
            <person name="Niang G."/>
            <person name="Scheremetjew M."/>
            <person name="Finn R."/>
            <person name="Kale V."/>
            <person name="Holt S."/>
            <person name="Cochrane G."/>
            <person name="Meng A."/>
            <person name="Brown T."/>
            <person name="Cohen L."/>
        </authorList>
    </citation>
    <scope>NUCLEOTIDE SEQUENCE</scope>
    <source>
        <strain evidence="2">NIES-2562</strain>
    </source>
</reference>
<feature type="region of interest" description="Disordered" evidence="1">
    <location>
        <begin position="1"/>
        <end position="54"/>
    </location>
</feature>
<organism evidence="2">
    <name type="scientific">Palpitomonas bilix</name>
    <dbReference type="NCBI Taxonomy" id="652834"/>
    <lineage>
        <taxon>Eukaryota</taxon>
        <taxon>Eukaryota incertae sedis</taxon>
    </lineage>
</organism>
<dbReference type="EMBL" id="HBIB01048985">
    <property type="protein sequence ID" value="CAE0269921.1"/>
    <property type="molecule type" value="Transcribed_RNA"/>
</dbReference>
<proteinExistence type="predicted"/>
<feature type="compositionally biased region" description="Basic and acidic residues" evidence="1">
    <location>
        <begin position="168"/>
        <end position="189"/>
    </location>
</feature>
<accession>A0A7S3GL77</accession>
<evidence type="ECO:0000256" key="1">
    <source>
        <dbReference type="SAM" id="MobiDB-lite"/>
    </source>
</evidence>
<feature type="region of interest" description="Disordered" evidence="1">
    <location>
        <begin position="315"/>
        <end position="426"/>
    </location>
</feature>